<dbReference type="KEGG" id="hro:HELRODRAFT_80417"/>
<dbReference type="Proteomes" id="UP000015101">
    <property type="component" value="Unassembled WGS sequence"/>
</dbReference>
<dbReference type="OrthoDB" id="28455at2759"/>
<dbReference type="GO" id="GO:0005730">
    <property type="term" value="C:nucleolus"/>
    <property type="evidence" value="ECO:0000318"/>
    <property type="project" value="GO_Central"/>
</dbReference>
<keyword evidence="4 5" id="KW-0539">Nucleus</keyword>
<evidence type="ECO:0000256" key="3">
    <source>
        <dbReference type="ARBA" id="ARBA00022517"/>
    </source>
</evidence>
<dbReference type="GO" id="GO:0000447">
    <property type="term" value="P:endonucleolytic cleavage in ITS1 to separate SSU-rRNA from 5.8S rRNA and LSU-rRNA from tricistronic rRNA transcript (SSU-rRNA, 5.8S rRNA, LSU-rRNA)"/>
    <property type="evidence" value="ECO:0000318"/>
    <property type="project" value="GO_Central"/>
</dbReference>
<feature type="region of interest" description="Disordered" evidence="6">
    <location>
        <begin position="222"/>
        <end position="247"/>
    </location>
</feature>
<sequence>MDVGEIVRQIDDEDELKKSLIRVDKLIDVEIDVGRMLLFDQNSLDDCLTNSKRDQYLKALTRDNVQLLVNKLWELPTERVDEIIVAKLPAPVTILPREKRLPTAKKETKWESFAKLKGINKRKRGRMVWDEELKKWIPRWGYKSQDETKDWAIEVPDQVDPFEDQFAKRVKAKKERVAKNELQRLRNIARNSKGKIKAIGLMPTKMPNDRNDLTVQMTAARKSTASMGKFDPKIKNDTNKSSGKKRKFESNFKSLENEKKQNLNILNKLSAAKPLVDKNRAANLEISAKEAKKLFIFSFIS</sequence>
<evidence type="ECO:0000256" key="6">
    <source>
        <dbReference type="SAM" id="MobiDB-lite"/>
    </source>
</evidence>
<comment type="subcellular location">
    <subcellularLocation>
        <location evidence="1 5">Nucleus</location>
    </subcellularLocation>
</comment>
<dbReference type="CTD" id="20215800"/>
<dbReference type="Pfam" id="PF04939">
    <property type="entry name" value="RRS1"/>
    <property type="match status" value="1"/>
</dbReference>
<dbReference type="PANTHER" id="PTHR17602">
    <property type="entry name" value="RIBOSOME BIOGENESIS REGULATORY PROTEIN"/>
    <property type="match status" value="1"/>
</dbReference>
<keyword evidence="9" id="KW-1185">Reference proteome</keyword>
<reference evidence="7 9" key="2">
    <citation type="journal article" date="2013" name="Nature">
        <title>Insights into bilaterian evolution from three spiralian genomes.</title>
        <authorList>
            <person name="Simakov O."/>
            <person name="Marletaz F."/>
            <person name="Cho S.J."/>
            <person name="Edsinger-Gonzales E."/>
            <person name="Havlak P."/>
            <person name="Hellsten U."/>
            <person name="Kuo D.H."/>
            <person name="Larsson T."/>
            <person name="Lv J."/>
            <person name="Arendt D."/>
            <person name="Savage R."/>
            <person name="Osoegawa K."/>
            <person name="de Jong P."/>
            <person name="Grimwood J."/>
            <person name="Chapman J.A."/>
            <person name="Shapiro H."/>
            <person name="Aerts A."/>
            <person name="Otillar R.P."/>
            <person name="Terry A.Y."/>
            <person name="Boore J.L."/>
            <person name="Grigoriev I.V."/>
            <person name="Lindberg D.R."/>
            <person name="Seaver E.C."/>
            <person name="Weisblat D.A."/>
            <person name="Putnam N.H."/>
            <person name="Rokhsar D.S."/>
        </authorList>
    </citation>
    <scope>NUCLEOTIDE SEQUENCE</scope>
</reference>
<name>T1G402_HELRO</name>
<comment type="function">
    <text evidence="5">Involved in ribosomal large subunit assembly.</text>
</comment>
<comment type="similarity">
    <text evidence="2 5">Belongs to the RRS1 family.</text>
</comment>
<accession>T1G402</accession>
<dbReference type="InterPro" id="IPR007023">
    <property type="entry name" value="Ribosom_reg"/>
</dbReference>
<reference evidence="8" key="3">
    <citation type="submission" date="2015-06" db="UniProtKB">
        <authorList>
            <consortium name="EnsemblMetazoa"/>
        </authorList>
    </citation>
    <scope>IDENTIFICATION</scope>
</reference>
<evidence type="ECO:0000256" key="5">
    <source>
        <dbReference type="RuleBase" id="RU364132"/>
    </source>
</evidence>
<dbReference type="EMBL" id="KB096633">
    <property type="protein sequence ID" value="ESO03282.1"/>
    <property type="molecule type" value="Genomic_DNA"/>
</dbReference>
<dbReference type="HOGENOM" id="CLU_065163_1_0_1"/>
<dbReference type="PANTHER" id="PTHR17602:SF4">
    <property type="entry name" value="RIBOSOME BIOGENESIS REGULATORY PROTEIN HOMOLOG"/>
    <property type="match status" value="1"/>
</dbReference>
<reference evidence="9" key="1">
    <citation type="submission" date="2012-12" db="EMBL/GenBank/DDBJ databases">
        <authorList>
            <person name="Hellsten U."/>
            <person name="Grimwood J."/>
            <person name="Chapman J.A."/>
            <person name="Shapiro H."/>
            <person name="Aerts A."/>
            <person name="Otillar R.P."/>
            <person name="Terry A.Y."/>
            <person name="Boore J.L."/>
            <person name="Simakov O."/>
            <person name="Marletaz F."/>
            <person name="Cho S.-J."/>
            <person name="Edsinger-Gonzales E."/>
            <person name="Havlak P."/>
            <person name="Kuo D.-H."/>
            <person name="Larsson T."/>
            <person name="Lv J."/>
            <person name="Arendt D."/>
            <person name="Savage R."/>
            <person name="Osoegawa K."/>
            <person name="de Jong P."/>
            <person name="Lindberg D.R."/>
            <person name="Seaver E.C."/>
            <person name="Weisblat D.A."/>
            <person name="Putnam N.H."/>
            <person name="Grigoriev I.V."/>
            <person name="Rokhsar D.S."/>
        </authorList>
    </citation>
    <scope>NUCLEOTIDE SEQUENCE</scope>
</reference>
<keyword evidence="3 5" id="KW-0690">Ribosome biogenesis</keyword>
<dbReference type="OMA" id="ACDKNRI"/>
<evidence type="ECO:0000256" key="4">
    <source>
        <dbReference type="ARBA" id="ARBA00023242"/>
    </source>
</evidence>
<dbReference type="GO" id="GO:0030687">
    <property type="term" value="C:preribosome, large subunit precursor"/>
    <property type="evidence" value="ECO:0000318"/>
    <property type="project" value="GO_Central"/>
</dbReference>
<dbReference type="eggNOG" id="KOG1765">
    <property type="taxonomic scope" value="Eukaryota"/>
</dbReference>
<protein>
    <recommendedName>
        <fullName evidence="5">Ribosome biogenesis regulatory protein</fullName>
    </recommendedName>
</protein>
<dbReference type="AlphaFoldDB" id="T1G402"/>
<dbReference type="GeneID" id="20215800"/>
<dbReference type="EMBL" id="AMQM01004595">
    <property type="status" value="NOT_ANNOTATED_CDS"/>
    <property type="molecule type" value="Genomic_DNA"/>
</dbReference>
<evidence type="ECO:0000256" key="1">
    <source>
        <dbReference type="ARBA" id="ARBA00004123"/>
    </source>
</evidence>
<dbReference type="EnsemblMetazoa" id="HelroT80417">
    <property type="protein sequence ID" value="HelroP80417"/>
    <property type="gene ID" value="HelroG80417"/>
</dbReference>
<organism evidence="8 9">
    <name type="scientific">Helobdella robusta</name>
    <name type="common">Californian leech</name>
    <dbReference type="NCBI Taxonomy" id="6412"/>
    <lineage>
        <taxon>Eukaryota</taxon>
        <taxon>Metazoa</taxon>
        <taxon>Spiralia</taxon>
        <taxon>Lophotrochozoa</taxon>
        <taxon>Annelida</taxon>
        <taxon>Clitellata</taxon>
        <taxon>Hirudinea</taxon>
        <taxon>Rhynchobdellida</taxon>
        <taxon>Glossiphoniidae</taxon>
        <taxon>Helobdella</taxon>
    </lineage>
</organism>
<evidence type="ECO:0000256" key="2">
    <source>
        <dbReference type="ARBA" id="ARBA00010077"/>
    </source>
</evidence>
<dbReference type="GO" id="GO:0042273">
    <property type="term" value="P:ribosomal large subunit biogenesis"/>
    <property type="evidence" value="ECO:0000318"/>
    <property type="project" value="GO_Central"/>
</dbReference>
<dbReference type="FunCoup" id="T1G402">
    <property type="interactions" value="1192"/>
</dbReference>
<dbReference type="STRING" id="6412.T1G402"/>
<proteinExistence type="inferred from homology"/>
<evidence type="ECO:0000313" key="9">
    <source>
        <dbReference type="Proteomes" id="UP000015101"/>
    </source>
</evidence>
<gene>
    <name evidence="8" type="primary">20215800</name>
    <name evidence="7" type="ORF">HELRODRAFT_80417</name>
</gene>
<dbReference type="InParanoid" id="T1G402"/>
<dbReference type="RefSeq" id="XP_009018430.1">
    <property type="nucleotide sequence ID" value="XM_009020182.1"/>
</dbReference>
<evidence type="ECO:0000313" key="7">
    <source>
        <dbReference type="EMBL" id="ESO03282.1"/>
    </source>
</evidence>
<evidence type="ECO:0000313" key="8">
    <source>
        <dbReference type="EnsemblMetazoa" id="HelroP80417"/>
    </source>
</evidence>